<feature type="chain" id="PRO_5011737500" evidence="2">
    <location>
        <begin position="21"/>
        <end position="244"/>
    </location>
</feature>
<dbReference type="AlphaFoldDB" id="A0A1H7HS14"/>
<dbReference type="InterPro" id="IPR021255">
    <property type="entry name" value="DUF2807"/>
</dbReference>
<feature type="domain" description="Putative auto-transporter adhesin head GIN" evidence="3">
    <location>
        <begin position="45"/>
        <end position="228"/>
    </location>
</feature>
<dbReference type="PANTHER" id="PTHR39200:SF1">
    <property type="entry name" value="AUTO-TRANSPORTER ADHESIN HEAD GIN DOMAIN-CONTAINING PROTEIN-RELATED"/>
    <property type="match status" value="1"/>
</dbReference>
<evidence type="ECO:0000256" key="2">
    <source>
        <dbReference type="SAM" id="SignalP"/>
    </source>
</evidence>
<dbReference type="EMBL" id="FOAB01000001">
    <property type="protein sequence ID" value="SEK52477.1"/>
    <property type="molecule type" value="Genomic_DNA"/>
</dbReference>
<feature type="region of interest" description="Disordered" evidence="1">
    <location>
        <begin position="218"/>
        <end position="244"/>
    </location>
</feature>
<evidence type="ECO:0000313" key="5">
    <source>
        <dbReference type="Proteomes" id="UP000198521"/>
    </source>
</evidence>
<name>A0A1H7HS14_AQUAM</name>
<organism evidence="4 5">
    <name type="scientific">Aquimarina amphilecti</name>
    <dbReference type="NCBI Taxonomy" id="1038014"/>
    <lineage>
        <taxon>Bacteria</taxon>
        <taxon>Pseudomonadati</taxon>
        <taxon>Bacteroidota</taxon>
        <taxon>Flavobacteriia</taxon>
        <taxon>Flavobacteriales</taxon>
        <taxon>Flavobacteriaceae</taxon>
        <taxon>Aquimarina</taxon>
    </lineage>
</organism>
<dbReference type="PANTHER" id="PTHR39200">
    <property type="entry name" value="HYPOTHETICAL EXPORTED PROTEIN"/>
    <property type="match status" value="1"/>
</dbReference>
<feature type="signal peptide" evidence="2">
    <location>
        <begin position="1"/>
        <end position="20"/>
    </location>
</feature>
<proteinExistence type="predicted"/>
<dbReference type="Pfam" id="PF10988">
    <property type="entry name" value="DUF2807"/>
    <property type="match status" value="1"/>
</dbReference>
<sequence>MRTVTIILALALSSITSVNAQWWGKGKKIEGNGNVVTKTRNLSSYDQIKLKGSLDVALVSGTEGNIKIEAESNLIPHVMTEVDGDVLKIYVEKEYYLKPSRNKIILITVPFKDISKVSLSGSGDIYSKDIIKAESFETRVSGSGDVGLEVQAKELEGSVSGSGDLTLKGSAENLELNVTGSGDVRAYDLKAKNVDASVTGSGDIKLTSTHFLKARVTGSGDIDYQGNPEKEDKKVSGSGDITRH</sequence>
<evidence type="ECO:0000259" key="3">
    <source>
        <dbReference type="Pfam" id="PF10988"/>
    </source>
</evidence>
<feature type="compositionally biased region" description="Basic and acidic residues" evidence="1">
    <location>
        <begin position="228"/>
        <end position="244"/>
    </location>
</feature>
<dbReference type="Gene3D" id="2.160.20.120">
    <property type="match status" value="1"/>
</dbReference>
<gene>
    <name evidence="4" type="ORF">SAMN04487910_0727</name>
</gene>
<dbReference type="RefSeq" id="WP_091405705.1">
    <property type="nucleotide sequence ID" value="NZ_FOAB01000001.1"/>
</dbReference>
<dbReference type="OrthoDB" id="5585143at2"/>
<reference evidence="4 5" key="1">
    <citation type="submission" date="2016-10" db="EMBL/GenBank/DDBJ databases">
        <authorList>
            <person name="de Groot N.N."/>
        </authorList>
    </citation>
    <scope>NUCLEOTIDE SEQUENCE [LARGE SCALE GENOMIC DNA]</scope>
    <source>
        <strain evidence="4 5">DSM 25232</strain>
    </source>
</reference>
<dbReference type="Proteomes" id="UP000198521">
    <property type="component" value="Unassembled WGS sequence"/>
</dbReference>
<protein>
    <submittedName>
        <fullName evidence="4">Putative auto-transporter adhesin, head GIN domain</fullName>
    </submittedName>
</protein>
<evidence type="ECO:0000256" key="1">
    <source>
        <dbReference type="SAM" id="MobiDB-lite"/>
    </source>
</evidence>
<keyword evidence="2" id="KW-0732">Signal</keyword>
<dbReference type="STRING" id="1038014.SAMN04487910_0727"/>
<keyword evidence="5" id="KW-1185">Reference proteome</keyword>
<accession>A0A1H7HS14</accession>
<evidence type="ECO:0000313" key="4">
    <source>
        <dbReference type="EMBL" id="SEK52477.1"/>
    </source>
</evidence>